<feature type="non-terminal residue" evidence="1">
    <location>
        <position position="1"/>
    </location>
</feature>
<accession>M5FYF9</accession>
<name>M5FYF9_DACPD</name>
<feature type="non-terminal residue" evidence="1">
    <location>
        <position position="207"/>
    </location>
</feature>
<dbReference type="OrthoDB" id="2676448at2759"/>
<evidence type="ECO:0000313" key="2">
    <source>
        <dbReference type="Proteomes" id="UP000030653"/>
    </source>
</evidence>
<evidence type="ECO:0000313" key="1">
    <source>
        <dbReference type="EMBL" id="EJT98586.1"/>
    </source>
</evidence>
<dbReference type="HOGENOM" id="CLU_013084_0_1_1"/>
<keyword evidence="2" id="KW-1185">Reference proteome</keyword>
<dbReference type="EMBL" id="JH795872">
    <property type="protein sequence ID" value="EJT98586.1"/>
    <property type="molecule type" value="Genomic_DNA"/>
</dbReference>
<dbReference type="OMA" id="LIQCTHA"/>
<organism evidence="1 2">
    <name type="scientific">Dacryopinax primogenitus (strain DJM 731)</name>
    <name type="common">Brown rot fungus</name>
    <dbReference type="NCBI Taxonomy" id="1858805"/>
    <lineage>
        <taxon>Eukaryota</taxon>
        <taxon>Fungi</taxon>
        <taxon>Dikarya</taxon>
        <taxon>Basidiomycota</taxon>
        <taxon>Agaricomycotina</taxon>
        <taxon>Dacrymycetes</taxon>
        <taxon>Dacrymycetales</taxon>
        <taxon>Dacrymycetaceae</taxon>
        <taxon>Dacryopinax</taxon>
    </lineage>
</organism>
<gene>
    <name evidence="1" type="ORF">DACRYDRAFT_31200</name>
</gene>
<dbReference type="GeneID" id="63689408"/>
<reference evidence="1 2" key="1">
    <citation type="journal article" date="2012" name="Science">
        <title>The Paleozoic origin of enzymatic lignin decomposition reconstructed from 31 fungal genomes.</title>
        <authorList>
            <person name="Floudas D."/>
            <person name="Binder M."/>
            <person name="Riley R."/>
            <person name="Barry K."/>
            <person name="Blanchette R.A."/>
            <person name="Henrissat B."/>
            <person name="Martinez A.T."/>
            <person name="Otillar R."/>
            <person name="Spatafora J.W."/>
            <person name="Yadav J.S."/>
            <person name="Aerts A."/>
            <person name="Benoit I."/>
            <person name="Boyd A."/>
            <person name="Carlson A."/>
            <person name="Copeland A."/>
            <person name="Coutinho P.M."/>
            <person name="de Vries R.P."/>
            <person name="Ferreira P."/>
            <person name="Findley K."/>
            <person name="Foster B."/>
            <person name="Gaskell J."/>
            <person name="Glotzer D."/>
            <person name="Gorecki P."/>
            <person name="Heitman J."/>
            <person name="Hesse C."/>
            <person name="Hori C."/>
            <person name="Igarashi K."/>
            <person name="Jurgens J.A."/>
            <person name="Kallen N."/>
            <person name="Kersten P."/>
            <person name="Kohler A."/>
            <person name="Kuees U."/>
            <person name="Kumar T.K.A."/>
            <person name="Kuo A."/>
            <person name="LaButti K."/>
            <person name="Larrondo L.F."/>
            <person name="Lindquist E."/>
            <person name="Ling A."/>
            <person name="Lombard V."/>
            <person name="Lucas S."/>
            <person name="Lundell T."/>
            <person name="Martin R."/>
            <person name="McLaughlin D.J."/>
            <person name="Morgenstern I."/>
            <person name="Morin E."/>
            <person name="Murat C."/>
            <person name="Nagy L.G."/>
            <person name="Nolan M."/>
            <person name="Ohm R.A."/>
            <person name="Patyshakuliyeva A."/>
            <person name="Rokas A."/>
            <person name="Ruiz-Duenas F.J."/>
            <person name="Sabat G."/>
            <person name="Salamov A."/>
            <person name="Samejima M."/>
            <person name="Schmutz J."/>
            <person name="Slot J.C."/>
            <person name="St John F."/>
            <person name="Stenlid J."/>
            <person name="Sun H."/>
            <person name="Sun S."/>
            <person name="Syed K."/>
            <person name="Tsang A."/>
            <person name="Wiebenga A."/>
            <person name="Young D."/>
            <person name="Pisabarro A."/>
            <person name="Eastwood D.C."/>
            <person name="Martin F."/>
            <person name="Cullen D."/>
            <person name="Grigoriev I.V."/>
            <person name="Hibbett D.S."/>
        </authorList>
    </citation>
    <scope>NUCLEOTIDE SEQUENCE [LARGE SCALE GENOMIC DNA]</scope>
    <source>
        <strain evidence="1 2">DJM-731 SS1</strain>
    </source>
</reference>
<dbReference type="RefSeq" id="XP_040625484.1">
    <property type="nucleotide sequence ID" value="XM_040774346.1"/>
</dbReference>
<dbReference type="Proteomes" id="UP000030653">
    <property type="component" value="Unassembled WGS sequence"/>
</dbReference>
<protein>
    <submittedName>
        <fullName evidence="1">Uncharacterized protein</fullName>
    </submittedName>
</protein>
<proteinExistence type="predicted"/>
<dbReference type="AlphaFoldDB" id="M5FYF9"/>
<sequence length="207" mass="24321">TDPWTPDHPEHLWYQAMAHCCEYNKALDCLEFLVVQWLFEIEKLNIARTGYAMCTAIPCALQTCSQAIRTALQWHNKLAWQVYPPRLELTMEDILNLAFVADFAILHFSCQDIWSKHWVQPPVWVLISKWLLIQCTHAEVRQLNVEICRVLNWIEEEPQCWKKAINIVAGSGDHNLEAELTFCLDNWKKVHARVYSRLQELFQIPGY</sequence>